<evidence type="ECO:0000313" key="3">
    <source>
        <dbReference type="Proteomes" id="UP000315226"/>
    </source>
</evidence>
<dbReference type="OrthoDB" id="9777306at2"/>
<accession>A0A4Y3RCI6</accession>
<dbReference type="RefSeq" id="WP_141292243.1">
    <property type="nucleotide sequence ID" value="NZ_BJMN01000001.1"/>
</dbReference>
<keyword evidence="3" id="KW-1185">Reference proteome</keyword>
<dbReference type="SUPFAM" id="SSF53649">
    <property type="entry name" value="Alkaline phosphatase-like"/>
    <property type="match status" value="1"/>
</dbReference>
<dbReference type="Proteomes" id="UP000315226">
    <property type="component" value="Unassembled WGS sequence"/>
</dbReference>
<name>A0A4Y3RCI6_9ACTN</name>
<feature type="compositionally biased region" description="Low complexity" evidence="1">
    <location>
        <begin position="127"/>
        <end position="145"/>
    </location>
</feature>
<proteinExistence type="predicted"/>
<dbReference type="Gene3D" id="3.40.720.10">
    <property type="entry name" value="Alkaline Phosphatase, subunit A"/>
    <property type="match status" value="1"/>
</dbReference>
<organism evidence="2 3">
    <name type="scientific">Streptomyces gardneri</name>
    <dbReference type="NCBI Taxonomy" id="66892"/>
    <lineage>
        <taxon>Bacteria</taxon>
        <taxon>Bacillati</taxon>
        <taxon>Actinomycetota</taxon>
        <taxon>Actinomycetes</taxon>
        <taxon>Kitasatosporales</taxon>
        <taxon>Streptomycetaceae</taxon>
        <taxon>Streptomyces</taxon>
    </lineage>
</organism>
<sequence>MRLAVRRPYGFSEFNDWGDIDGGAWAGLKIDPVIAGQAVRWLRNRAPAVAEDQPWFMAVNFVNPHDIMSFDYGGTPQVRLPFGLAHAVVAKKAADIPVYRKRWDFPLPASLRDDLSGAARRWPSTRGCSTPSSGPWPTTSIGTTA</sequence>
<protein>
    <submittedName>
        <fullName evidence="2">Uncharacterized protein</fullName>
    </submittedName>
</protein>
<feature type="region of interest" description="Disordered" evidence="1">
    <location>
        <begin position="118"/>
        <end position="145"/>
    </location>
</feature>
<reference evidence="2 3" key="1">
    <citation type="submission" date="2019-06" db="EMBL/GenBank/DDBJ databases">
        <title>Whole genome shotgun sequence of Streptomyces gardneri NBRC 12865.</title>
        <authorList>
            <person name="Hosoyama A."/>
            <person name="Uohara A."/>
            <person name="Ohji S."/>
            <person name="Ichikawa N."/>
        </authorList>
    </citation>
    <scope>NUCLEOTIDE SEQUENCE [LARGE SCALE GENOMIC DNA]</scope>
    <source>
        <strain evidence="2 3">NBRC 12865</strain>
    </source>
</reference>
<evidence type="ECO:0000313" key="2">
    <source>
        <dbReference type="EMBL" id="GEB54417.1"/>
    </source>
</evidence>
<dbReference type="InterPro" id="IPR017850">
    <property type="entry name" value="Alkaline_phosphatase_core_sf"/>
</dbReference>
<dbReference type="EMBL" id="BJMN01000001">
    <property type="protein sequence ID" value="GEB54417.1"/>
    <property type="molecule type" value="Genomic_DNA"/>
</dbReference>
<dbReference type="AlphaFoldDB" id="A0A4Y3RCI6"/>
<gene>
    <name evidence="2" type="ORF">SGA01_00220</name>
</gene>
<evidence type="ECO:0000256" key="1">
    <source>
        <dbReference type="SAM" id="MobiDB-lite"/>
    </source>
</evidence>
<comment type="caution">
    <text evidence="2">The sequence shown here is derived from an EMBL/GenBank/DDBJ whole genome shotgun (WGS) entry which is preliminary data.</text>
</comment>